<feature type="region of interest" description="Disordered" evidence="1">
    <location>
        <begin position="1"/>
        <end position="33"/>
    </location>
</feature>
<sequence>MASTFEVSKGDKMMELGGDVRQRKMKQQEHEEEKYECTLDGTVDRHGRPAIRAKSGRWVAGILILGN</sequence>
<accession>A0A200Q153</accession>
<dbReference type="InParanoid" id="A0A200Q153"/>
<evidence type="ECO:0000256" key="1">
    <source>
        <dbReference type="SAM" id="MobiDB-lite"/>
    </source>
</evidence>
<dbReference type="AlphaFoldDB" id="A0A200Q153"/>
<reference evidence="2 3" key="1">
    <citation type="journal article" date="2017" name="Mol. Plant">
        <title>The Genome of Medicinal Plant Macleaya cordata Provides New Insights into Benzylisoquinoline Alkaloids Metabolism.</title>
        <authorList>
            <person name="Liu X."/>
            <person name="Liu Y."/>
            <person name="Huang P."/>
            <person name="Ma Y."/>
            <person name="Qing Z."/>
            <person name="Tang Q."/>
            <person name="Cao H."/>
            <person name="Cheng P."/>
            <person name="Zheng Y."/>
            <person name="Yuan Z."/>
            <person name="Zhou Y."/>
            <person name="Liu J."/>
            <person name="Tang Z."/>
            <person name="Zhuo Y."/>
            <person name="Zhang Y."/>
            <person name="Yu L."/>
            <person name="Huang J."/>
            <person name="Yang P."/>
            <person name="Peng Q."/>
            <person name="Zhang J."/>
            <person name="Jiang W."/>
            <person name="Zhang Z."/>
            <person name="Lin K."/>
            <person name="Ro D.K."/>
            <person name="Chen X."/>
            <person name="Xiong X."/>
            <person name="Shang Y."/>
            <person name="Huang S."/>
            <person name="Zeng J."/>
        </authorList>
    </citation>
    <scope>NUCLEOTIDE SEQUENCE [LARGE SCALE GENOMIC DNA]</scope>
    <source>
        <strain evidence="3">cv. BLH2017</strain>
        <tissue evidence="2">Root</tissue>
    </source>
</reference>
<comment type="caution">
    <text evidence="2">The sequence shown here is derived from an EMBL/GenBank/DDBJ whole genome shotgun (WGS) entry which is preliminary data.</text>
</comment>
<dbReference type="EMBL" id="MVGT01003348">
    <property type="protein sequence ID" value="OVA04201.1"/>
    <property type="molecule type" value="Genomic_DNA"/>
</dbReference>
<organism evidence="2 3">
    <name type="scientific">Macleaya cordata</name>
    <name type="common">Five-seeded plume-poppy</name>
    <name type="synonym">Bocconia cordata</name>
    <dbReference type="NCBI Taxonomy" id="56857"/>
    <lineage>
        <taxon>Eukaryota</taxon>
        <taxon>Viridiplantae</taxon>
        <taxon>Streptophyta</taxon>
        <taxon>Embryophyta</taxon>
        <taxon>Tracheophyta</taxon>
        <taxon>Spermatophyta</taxon>
        <taxon>Magnoliopsida</taxon>
        <taxon>Ranunculales</taxon>
        <taxon>Papaveraceae</taxon>
        <taxon>Papaveroideae</taxon>
        <taxon>Macleaya</taxon>
    </lineage>
</organism>
<dbReference type="OrthoDB" id="1898501at2759"/>
<feature type="compositionally biased region" description="Basic and acidic residues" evidence="1">
    <location>
        <begin position="8"/>
        <end position="33"/>
    </location>
</feature>
<dbReference type="Proteomes" id="UP000195402">
    <property type="component" value="Unassembled WGS sequence"/>
</dbReference>
<gene>
    <name evidence="2" type="ORF">BVC80_1409g2</name>
</gene>
<keyword evidence="3" id="KW-1185">Reference proteome</keyword>
<protein>
    <submittedName>
        <fullName evidence="2">Uncharacterized protein</fullName>
    </submittedName>
</protein>
<evidence type="ECO:0000313" key="2">
    <source>
        <dbReference type="EMBL" id="OVA04201.1"/>
    </source>
</evidence>
<proteinExistence type="predicted"/>
<evidence type="ECO:0000313" key="3">
    <source>
        <dbReference type="Proteomes" id="UP000195402"/>
    </source>
</evidence>
<name>A0A200Q153_MACCD</name>